<gene>
    <name evidence="12" type="ORF">P5673_005868</name>
</gene>
<evidence type="ECO:0000313" key="12">
    <source>
        <dbReference type="EMBL" id="KAK2570000.1"/>
    </source>
</evidence>
<evidence type="ECO:0000256" key="3">
    <source>
        <dbReference type="ARBA" id="ARBA00022771"/>
    </source>
</evidence>
<dbReference type="CDD" id="cd11661">
    <property type="entry name" value="SANT_MTA3_like"/>
    <property type="match status" value="1"/>
</dbReference>
<evidence type="ECO:0000256" key="4">
    <source>
        <dbReference type="ARBA" id="ARBA00022833"/>
    </source>
</evidence>
<dbReference type="SMART" id="SM00717">
    <property type="entry name" value="SANT"/>
    <property type="match status" value="1"/>
</dbReference>
<feature type="region of interest" description="Disordered" evidence="9">
    <location>
        <begin position="135"/>
        <end position="226"/>
    </location>
</feature>
<keyword evidence="3" id="KW-0863">Zinc-finger</keyword>
<evidence type="ECO:0000256" key="1">
    <source>
        <dbReference type="ARBA" id="ARBA00022491"/>
    </source>
</evidence>
<organism evidence="12 13">
    <name type="scientific">Acropora cervicornis</name>
    <name type="common">Staghorn coral</name>
    <dbReference type="NCBI Taxonomy" id="6130"/>
    <lineage>
        <taxon>Eukaryota</taxon>
        <taxon>Metazoa</taxon>
        <taxon>Cnidaria</taxon>
        <taxon>Anthozoa</taxon>
        <taxon>Hexacorallia</taxon>
        <taxon>Scleractinia</taxon>
        <taxon>Astrocoeniina</taxon>
        <taxon>Acroporidae</taxon>
        <taxon>Acropora</taxon>
    </lineage>
</organism>
<reference evidence="12" key="2">
    <citation type="journal article" date="2023" name="Science">
        <title>Genomic signatures of disease resistance in endangered staghorn corals.</title>
        <authorList>
            <person name="Vollmer S.V."/>
            <person name="Selwyn J.D."/>
            <person name="Despard B.A."/>
            <person name="Roesel C.L."/>
        </authorList>
    </citation>
    <scope>NUCLEOTIDE SEQUENCE</scope>
    <source>
        <strain evidence="12">K2</strain>
    </source>
</reference>
<accession>A0AAD9QZ04</accession>
<dbReference type="GO" id="GO:0008270">
    <property type="term" value="F:zinc ion binding"/>
    <property type="evidence" value="ECO:0007669"/>
    <property type="project" value="UniProtKB-KW"/>
</dbReference>
<evidence type="ECO:0000256" key="6">
    <source>
        <dbReference type="ARBA" id="ARBA00023125"/>
    </source>
</evidence>
<keyword evidence="8" id="KW-0539">Nucleus</keyword>
<evidence type="ECO:0000256" key="7">
    <source>
        <dbReference type="ARBA" id="ARBA00023163"/>
    </source>
</evidence>
<dbReference type="PANTHER" id="PTHR10865:SF28">
    <property type="entry name" value="ELM2 DOMAIN-CONTAINING PROTEIN"/>
    <property type="match status" value="1"/>
</dbReference>
<dbReference type="PROSITE" id="PS51293">
    <property type="entry name" value="SANT"/>
    <property type="match status" value="1"/>
</dbReference>
<dbReference type="GO" id="GO:0000122">
    <property type="term" value="P:negative regulation of transcription by RNA polymerase II"/>
    <property type="evidence" value="ECO:0007669"/>
    <property type="project" value="TreeGrafter"/>
</dbReference>
<dbReference type="FunFam" id="1.10.10.60:FF:000012">
    <property type="entry name" value="Metastasis-associated 1 family, member 3"/>
    <property type="match status" value="1"/>
</dbReference>
<name>A0AAD9QZ04_ACRCE</name>
<dbReference type="InterPro" id="IPR000949">
    <property type="entry name" value="ELM2_dom"/>
</dbReference>
<dbReference type="PANTHER" id="PTHR10865">
    <property type="entry name" value="METASTASIS-ASSOCIATED PROTEIN AND MESODERM INDUCTION EARLY RESPONSE PROTEIN"/>
    <property type="match status" value="1"/>
</dbReference>
<evidence type="ECO:0000256" key="2">
    <source>
        <dbReference type="ARBA" id="ARBA00022723"/>
    </source>
</evidence>
<dbReference type="GO" id="GO:0005654">
    <property type="term" value="C:nucleoplasm"/>
    <property type="evidence" value="ECO:0007669"/>
    <property type="project" value="TreeGrafter"/>
</dbReference>
<evidence type="ECO:0000313" key="13">
    <source>
        <dbReference type="Proteomes" id="UP001249851"/>
    </source>
</evidence>
<evidence type="ECO:0000259" key="11">
    <source>
        <dbReference type="PROSITE" id="PS51293"/>
    </source>
</evidence>
<dbReference type="Gene3D" id="1.10.10.60">
    <property type="entry name" value="Homeodomain-like"/>
    <property type="match status" value="1"/>
</dbReference>
<dbReference type="PROSITE" id="PS51156">
    <property type="entry name" value="ELM2"/>
    <property type="match status" value="1"/>
</dbReference>
<dbReference type="InterPro" id="IPR001005">
    <property type="entry name" value="SANT/Myb"/>
</dbReference>
<dbReference type="AlphaFoldDB" id="A0AAD9QZ04"/>
<protein>
    <submittedName>
        <fullName evidence="12">Mesoderm induction early response protein 1</fullName>
    </submittedName>
</protein>
<comment type="caution">
    <text evidence="12">The sequence shown here is derived from an EMBL/GenBank/DDBJ whole genome shotgun (WGS) entry which is preliminary data.</text>
</comment>
<feature type="domain" description="SANT" evidence="11">
    <location>
        <begin position="349"/>
        <end position="401"/>
    </location>
</feature>
<dbReference type="SUPFAM" id="SSF46689">
    <property type="entry name" value="Homeodomain-like"/>
    <property type="match status" value="1"/>
</dbReference>
<keyword evidence="7" id="KW-0804">Transcription</keyword>
<feature type="region of interest" description="Disordered" evidence="9">
    <location>
        <begin position="79"/>
        <end position="102"/>
    </location>
</feature>
<feature type="domain" description="ELM2" evidence="10">
    <location>
        <begin position="247"/>
        <end position="345"/>
    </location>
</feature>
<dbReference type="InterPro" id="IPR009057">
    <property type="entry name" value="Homeodomain-like_sf"/>
</dbReference>
<feature type="compositionally biased region" description="Polar residues" evidence="9">
    <location>
        <begin position="79"/>
        <end position="88"/>
    </location>
</feature>
<dbReference type="GO" id="GO:0003714">
    <property type="term" value="F:transcription corepressor activity"/>
    <property type="evidence" value="ECO:0007669"/>
    <property type="project" value="TreeGrafter"/>
</dbReference>
<sequence length="620" mass="68572">MNRYAHRKYHSKSYGSVSFPVSGIAPPSTSWGPHIFRIVELLHTSHVSQLAVEVEDSWEFIPRIPCKQNAHAHIAVSNSSNMAETSELSPKAPTDDTGDSTDQEYEITADMMVHDLDDEATMDEEELLAAKDEFDENELSELQKDNPEADVPLDEIKPDPLPPLIEASEMDLPQPSNPLIEENILQQNAESPAPPSPESPLSEPSSVSPRSPPSPRASRDNNFFPENQRITRGLAAAYSYFNLGESSSSSDDEDYSPEDWKKAVVPETMGPNYEEDPYSKDDKCLWDPKKVSVTELQHYLNSICQIPGLEGVRRDVLRDDEQALYLLLQCNYVVEDAIGKRKSQTNPQAEMALWSEDECRDFESGLRVYGKDFRQIQKNKVMSRSVGEIVQFYYLWKKTERHDAFACQTRLTKKKYAFHPGITDYMDRFLDENESAASSRASSPHNFASRVRPSNGITPVSIQSQSQPITTQAMHTVAAPTAAQTTVVTVNVTNTNPVTVSLASQDAQENTAKRHLTQQACVPTSVIVSSADSGGEPPLKKLKILPSTRPKLINSMLSKPPPLKPIATSGSSAFHASTLGNAQLLSNSISSYNSGTSHEHSYVPVHSGTASESAIFPQHK</sequence>
<dbReference type="GO" id="GO:0042826">
    <property type="term" value="F:histone deacetylase binding"/>
    <property type="evidence" value="ECO:0007669"/>
    <property type="project" value="TreeGrafter"/>
</dbReference>
<feature type="region of interest" description="Disordered" evidence="9">
    <location>
        <begin position="436"/>
        <end position="465"/>
    </location>
</feature>
<dbReference type="Proteomes" id="UP001249851">
    <property type="component" value="Unassembled WGS sequence"/>
</dbReference>
<keyword evidence="2" id="KW-0479">Metal-binding</keyword>
<keyword evidence="4" id="KW-0862">Zinc</keyword>
<dbReference type="InterPro" id="IPR017884">
    <property type="entry name" value="SANT_dom"/>
</dbReference>
<evidence type="ECO:0000256" key="5">
    <source>
        <dbReference type="ARBA" id="ARBA00023015"/>
    </source>
</evidence>
<keyword evidence="6" id="KW-0238">DNA-binding</keyword>
<dbReference type="InterPro" id="IPR045787">
    <property type="entry name" value="MIER1/3_C"/>
</dbReference>
<evidence type="ECO:0000256" key="9">
    <source>
        <dbReference type="SAM" id="MobiDB-lite"/>
    </source>
</evidence>
<evidence type="ECO:0000256" key="8">
    <source>
        <dbReference type="ARBA" id="ARBA00023242"/>
    </source>
</evidence>
<feature type="compositionally biased region" description="Low complexity" evidence="9">
    <location>
        <begin position="199"/>
        <end position="209"/>
    </location>
</feature>
<proteinExistence type="predicted"/>
<keyword evidence="5" id="KW-0805">Transcription regulation</keyword>
<dbReference type="Pfam" id="PF19426">
    <property type="entry name" value="MIER1_3_C"/>
    <property type="match status" value="1"/>
</dbReference>
<feature type="region of interest" description="Disordered" evidence="9">
    <location>
        <begin position="593"/>
        <end position="620"/>
    </location>
</feature>
<dbReference type="GO" id="GO:0003677">
    <property type="term" value="F:DNA binding"/>
    <property type="evidence" value="ECO:0007669"/>
    <property type="project" value="UniProtKB-KW"/>
</dbReference>
<keyword evidence="1" id="KW-0678">Repressor</keyword>
<keyword evidence="13" id="KW-1185">Reference proteome</keyword>
<dbReference type="EMBL" id="JARQWQ010000009">
    <property type="protein sequence ID" value="KAK2570000.1"/>
    <property type="molecule type" value="Genomic_DNA"/>
</dbReference>
<dbReference type="InterPro" id="IPR040138">
    <property type="entry name" value="MIER/MTA"/>
</dbReference>
<evidence type="ECO:0000259" key="10">
    <source>
        <dbReference type="PROSITE" id="PS51156"/>
    </source>
</evidence>
<reference evidence="12" key="1">
    <citation type="journal article" date="2023" name="G3 (Bethesda)">
        <title>Whole genome assembly and annotation of the endangered Caribbean coral Acropora cervicornis.</title>
        <authorList>
            <person name="Selwyn J.D."/>
            <person name="Vollmer S.V."/>
        </authorList>
    </citation>
    <scope>NUCLEOTIDE SEQUENCE</scope>
    <source>
        <strain evidence="12">K2</strain>
    </source>
</reference>